<dbReference type="InterPro" id="IPR024766">
    <property type="entry name" value="Znf_RING_H2"/>
</dbReference>
<feature type="transmembrane region" description="Helical" evidence="17">
    <location>
        <begin position="234"/>
        <end position="255"/>
    </location>
</feature>
<feature type="compositionally biased region" description="Pro residues" evidence="16">
    <location>
        <begin position="361"/>
        <end position="373"/>
    </location>
</feature>
<dbReference type="InterPro" id="IPR058051">
    <property type="entry name" value="Znf_RING_synoviolin"/>
</dbReference>
<evidence type="ECO:0000256" key="3">
    <source>
        <dbReference type="ARBA" id="ARBA00004906"/>
    </source>
</evidence>
<evidence type="ECO:0000256" key="8">
    <source>
        <dbReference type="ARBA" id="ARBA00022723"/>
    </source>
</evidence>
<evidence type="ECO:0000256" key="9">
    <source>
        <dbReference type="ARBA" id="ARBA00022771"/>
    </source>
</evidence>
<dbReference type="GO" id="GO:0016567">
    <property type="term" value="P:protein ubiquitination"/>
    <property type="evidence" value="ECO:0007669"/>
    <property type="project" value="UniProtKB-UniPathway"/>
</dbReference>
<comment type="catalytic activity">
    <reaction evidence="1">
        <text>S-ubiquitinyl-[E2 ubiquitin-conjugating enzyme]-L-cysteine + [acceptor protein]-L-lysine = [E2 ubiquitin-conjugating enzyme]-L-cysteine + N(6)-ubiquitinyl-[acceptor protein]-L-lysine.</text>
        <dbReference type="EC" id="2.3.2.27"/>
    </reaction>
</comment>
<accession>A0A0J0XN38</accession>
<evidence type="ECO:0000256" key="16">
    <source>
        <dbReference type="SAM" id="MobiDB-lite"/>
    </source>
</evidence>
<dbReference type="SMART" id="SM00184">
    <property type="entry name" value="RING"/>
    <property type="match status" value="1"/>
</dbReference>
<proteinExistence type="inferred from homology"/>
<dbReference type="PANTHER" id="PTHR22763">
    <property type="entry name" value="RING ZINC FINGER PROTEIN"/>
    <property type="match status" value="1"/>
</dbReference>
<feature type="region of interest" description="Disordered" evidence="16">
    <location>
        <begin position="598"/>
        <end position="632"/>
    </location>
</feature>
<keyword evidence="14 17" id="KW-0472">Membrane</keyword>
<dbReference type="GO" id="GO:0008270">
    <property type="term" value="F:zinc ion binding"/>
    <property type="evidence" value="ECO:0007669"/>
    <property type="project" value="UniProtKB-KW"/>
</dbReference>
<evidence type="ECO:0000256" key="10">
    <source>
        <dbReference type="ARBA" id="ARBA00022786"/>
    </source>
</evidence>
<comment type="similarity">
    <text evidence="4">Belongs to the HRD1 family.</text>
</comment>
<evidence type="ECO:0000256" key="14">
    <source>
        <dbReference type="ARBA" id="ARBA00023136"/>
    </source>
</evidence>
<evidence type="ECO:0000259" key="18">
    <source>
        <dbReference type="PROSITE" id="PS50089"/>
    </source>
</evidence>
<dbReference type="PROSITE" id="PS50089">
    <property type="entry name" value="ZF_RING_2"/>
    <property type="match status" value="1"/>
</dbReference>
<evidence type="ECO:0000256" key="5">
    <source>
        <dbReference type="ARBA" id="ARBA00012483"/>
    </source>
</evidence>
<gene>
    <name evidence="19" type="ORF">CC85DRAFT_274410</name>
</gene>
<dbReference type="CDD" id="cd16479">
    <property type="entry name" value="RING-H2_synoviolin"/>
    <property type="match status" value="1"/>
</dbReference>
<dbReference type="OrthoDB" id="7759664at2759"/>
<dbReference type="GO" id="GO:0043161">
    <property type="term" value="P:proteasome-mediated ubiquitin-dependent protein catabolic process"/>
    <property type="evidence" value="ECO:0007669"/>
    <property type="project" value="TreeGrafter"/>
</dbReference>
<keyword evidence="6" id="KW-0808">Transferase</keyword>
<dbReference type="EC" id="2.3.2.27" evidence="5"/>
<feature type="transmembrane region" description="Helical" evidence="17">
    <location>
        <begin position="6"/>
        <end position="25"/>
    </location>
</feature>
<dbReference type="RefSeq" id="XP_018278979.1">
    <property type="nucleotide sequence ID" value="XM_018421366.1"/>
</dbReference>
<organism evidence="19 20">
    <name type="scientific">Cutaneotrichosporon oleaginosum</name>
    <dbReference type="NCBI Taxonomy" id="879819"/>
    <lineage>
        <taxon>Eukaryota</taxon>
        <taxon>Fungi</taxon>
        <taxon>Dikarya</taxon>
        <taxon>Basidiomycota</taxon>
        <taxon>Agaricomycotina</taxon>
        <taxon>Tremellomycetes</taxon>
        <taxon>Trichosporonales</taxon>
        <taxon>Trichosporonaceae</taxon>
        <taxon>Cutaneotrichosporon</taxon>
    </lineage>
</organism>
<evidence type="ECO:0000256" key="11">
    <source>
        <dbReference type="ARBA" id="ARBA00022824"/>
    </source>
</evidence>
<feature type="compositionally biased region" description="Basic and acidic residues" evidence="16">
    <location>
        <begin position="525"/>
        <end position="535"/>
    </location>
</feature>
<dbReference type="GeneID" id="28981969"/>
<feature type="transmembrane region" description="Helical" evidence="17">
    <location>
        <begin position="174"/>
        <end position="194"/>
    </location>
</feature>
<dbReference type="GO" id="GO:0061630">
    <property type="term" value="F:ubiquitin protein ligase activity"/>
    <property type="evidence" value="ECO:0007669"/>
    <property type="project" value="UniProtKB-EC"/>
</dbReference>
<keyword evidence="9 15" id="KW-0863">Zinc-finger</keyword>
<dbReference type="UniPathway" id="UPA00143"/>
<dbReference type="EMBL" id="KQ087205">
    <property type="protein sequence ID" value="KLT42488.1"/>
    <property type="molecule type" value="Genomic_DNA"/>
</dbReference>
<dbReference type="SUPFAM" id="SSF57850">
    <property type="entry name" value="RING/U-box"/>
    <property type="match status" value="1"/>
</dbReference>
<dbReference type="Proteomes" id="UP000053611">
    <property type="component" value="Unassembled WGS sequence"/>
</dbReference>
<dbReference type="GO" id="GO:0036503">
    <property type="term" value="P:ERAD pathway"/>
    <property type="evidence" value="ECO:0007669"/>
    <property type="project" value="TreeGrafter"/>
</dbReference>
<sequence length="632" mass="69053">MPVPRLAAYGLISTALAGAVVGGAITTRPNFYAAAVSVGRSGGSLMVLANFCLFIGVILGVGFKHLFFGDLRPIEYEHMFERLWIFLTESLLALTIFRDDFSASFLALYSALVFLKCFHWISADRVDYIDQVPPPGPPAWFHVRLGAVLALLTTFDVLLFLYSMEHVMVMGVSAMVLFASEFAILVAAISGTWARYAVGVADLHRARGRADAPPWEEKSMYLFYIDLAVDFAKLLTYLAFFIVIFLNYGLPVHILRDVYMTLRSFLARGADLVRYRRATRNMDELYPDATADELARLGDHTCIICREEMVAEQPANAEGPNETPKKLACGHVFHFHCLRSWLERQQICPTCRRDVLAPTRTTPPPPPPVPAPVPQDDVGLPENDADRMRSAFEEYFRLPGVNGDAPAHVPPHRPPRTASAPPETDSDDARLQRGIWGAPIVPGRFAPPPLGAAPSERARSGPSGAVTPAASQAPIVFSSTGSPRVPTPPRHQVDNDDDDDVPLREAAAAAALRRFNAGTSASSSKPDKGKGRAVDPDAFDAPATHRILLTPHALPPPHTGVARTPEAARVALDARLKALRDVDDVVWSLVGELSRLRSAWEAEDEPEREHREARGEGSESPLFGRSEAGPST</sequence>
<evidence type="ECO:0000256" key="4">
    <source>
        <dbReference type="ARBA" id="ARBA00010089"/>
    </source>
</evidence>
<evidence type="ECO:0000256" key="17">
    <source>
        <dbReference type="SAM" id="Phobius"/>
    </source>
</evidence>
<name>A0A0J0XN38_9TREE</name>
<feature type="region of interest" description="Disordered" evidence="16">
    <location>
        <begin position="358"/>
        <end position="377"/>
    </location>
</feature>
<feature type="region of interest" description="Disordered" evidence="16">
    <location>
        <begin position="399"/>
        <end position="500"/>
    </location>
</feature>
<evidence type="ECO:0000256" key="6">
    <source>
        <dbReference type="ARBA" id="ARBA00022679"/>
    </source>
</evidence>
<evidence type="ECO:0000313" key="19">
    <source>
        <dbReference type="EMBL" id="KLT42488.1"/>
    </source>
</evidence>
<keyword evidence="11" id="KW-0256">Endoplasmic reticulum</keyword>
<feature type="region of interest" description="Disordered" evidence="16">
    <location>
        <begin position="514"/>
        <end position="538"/>
    </location>
</feature>
<dbReference type="InterPro" id="IPR057992">
    <property type="entry name" value="TPR_SYVN1_N"/>
</dbReference>
<evidence type="ECO:0000256" key="13">
    <source>
        <dbReference type="ARBA" id="ARBA00022989"/>
    </source>
</evidence>
<protein>
    <recommendedName>
        <fullName evidence="5">RING-type E3 ubiquitin transferase</fullName>
        <ecNumber evidence="5">2.3.2.27</ecNumber>
    </recommendedName>
</protein>
<feature type="transmembrane region" description="Helical" evidence="17">
    <location>
        <begin position="45"/>
        <end position="67"/>
    </location>
</feature>
<keyword evidence="7 17" id="KW-0812">Transmembrane</keyword>
<reference evidence="19 20" key="1">
    <citation type="submission" date="2015-03" db="EMBL/GenBank/DDBJ databases">
        <title>Genomics and transcriptomics of the oil-accumulating basidiomycete yeast T. oleaginosus allow insights into substrate utilization and the diverse evolutionary trajectories of mating systems in fungi.</title>
        <authorList>
            <consortium name="DOE Joint Genome Institute"/>
            <person name="Kourist R."/>
            <person name="Kracht O."/>
            <person name="Bracharz F."/>
            <person name="Lipzen A."/>
            <person name="Nolan M."/>
            <person name="Ohm R."/>
            <person name="Grigoriev I."/>
            <person name="Sun S."/>
            <person name="Heitman J."/>
            <person name="Bruck T."/>
            <person name="Nowrousian M."/>
        </authorList>
    </citation>
    <scope>NUCLEOTIDE SEQUENCE [LARGE SCALE GENOMIC DNA]</scope>
    <source>
        <strain evidence="19 20">IBC0246</strain>
    </source>
</reference>
<comment type="pathway">
    <text evidence="3">Protein modification; protein ubiquitination.</text>
</comment>
<dbReference type="InterPro" id="IPR013083">
    <property type="entry name" value="Znf_RING/FYVE/PHD"/>
</dbReference>
<dbReference type="Pfam" id="PF12678">
    <property type="entry name" value="zf-rbx1"/>
    <property type="match status" value="1"/>
</dbReference>
<keyword evidence="10" id="KW-0833">Ubl conjugation pathway</keyword>
<evidence type="ECO:0000313" key="20">
    <source>
        <dbReference type="Proteomes" id="UP000053611"/>
    </source>
</evidence>
<dbReference type="InterPro" id="IPR001841">
    <property type="entry name" value="Znf_RING"/>
</dbReference>
<evidence type="ECO:0000256" key="2">
    <source>
        <dbReference type="ARBA" id="ARBA00004477"/>
    </source>
</evidence>
<dbReference type="PANTHER" id="PTHR22763:SF184">
    <property type="entry name" value="E3 UBIQUITIN-PROTEIN LIGASE SYNOVIOLIN"/>
    <property type="match status" value="1"/>
</dbReference>
<dbReference type="Pfam" id="PF25563">
    <property type="entry name" value="TPR_SYVN1_N"/>
    <property type="match status" value="1"/>
</dbReference>
<keyword evidence="20" id="KW-1185">Reference proteome</keyword>
<dbReference type="STRING" id="879819.A0A0J0XN38"/>
<keyword evidence="12" id="KW-0862">Zinc</keyword>
<evidence type="ECO:0000256" key="1">
    <source>
        <dbReference type="ARBA" id="ARBA00000900"/>
    </source>
</evidence>
<feature type="transmembrane region" description="Helical" evidence="17">
    <location>
        <begin position="104"/>
        <end position="121"/>
    </location>
</feature>
<feature type="transmembrane region" description="Helical" evidence="17">
    <location>
        <begin position="141"/>
        <end position="162"/>
    </location>
</feature>
<comment type="subcellular location">
    <subcellularLocation>
        <location evidence="2">Endoplasmic reticulum membrane</location>
        <topology evidence="2">Multi-pass membrane protein</topology>
    </subcellularLocation>
</comment>
<dbReference type="InterPro" id="IPR050731">
    <property type="entry name" value="HRD1_E3_ubiq-ligases"/>
</dbReference>
<evidence type="ECO:0000256" key="15">
    <source>
        <dbReference type="PROSITE-ProRule" id="PRU00175"/>
    </source>
</evidence>
<feature type="domain" description="RING-type" evidence="18">
    <location>
        <begin position="302"/>
        <end position="352"/>
    </location>
</feature>
<dbReference type="GO" id="GO:0005789">
    <property type="term" value="C:endoplasmic reticulum membrane"/>
    <property type="evidence" value="ECO:0007669"/>
    <property type="project" value="UniProtKB-SubCell"/>
</dbReference>
<evidence type="ECO:0000256" key="12">
    <source>
        <dbReference type="ARBA" id="ARBA00022833"/>
    </source>
</evidence>
<dbReference type="Gene3D" id="3.30.40.10">
    <property type="entry name" value="Zinc/RING finger domain, C3HC4 (zinc finger)"/>
    <property type="match status" value="1"/>
</dbReference>
<dbReference type="AlphaFoldDB" id="A0A0J0XN38"/>
<keyword evidence="13 17" id="KW-1133">Transmembrane helix</keyword>
<evidence type="ECO:0000256" key="7">
    <source>
        <dbReference type="ARBA" id="ARBA00022692"/>
    </source>
</evidence>
<feature type="compositionally biased region" description="Basic and acidic residues" evidence="16">
    <location>
        <begin position="607"/>
        <end position="617"/>
    </location>
</feature>
<keyword evidence="8" id="KW-0479">Metal-binding</keyword>